<evidence type="ECO:0008006" key="3">
    <source>
        <dbReference type="Google" id="ProtNLM"/>
    </source>
</evidence>
<dbReference type="EMBL" id="BKAU01000001">
    <property type="protein sequence ID" value="GEP94965.1"/>
    <property type="molecule type" value="Genomic_DNA"/>
</dbReference>
<sequence length="112" mass="13182">MFAILMTIAAVSRAQSQSNEDLKAKMTEYREKLNLTEEQSTRVDAINADYMEALSALKSSNEKKLAKYRRFKDIQAKKDKQMKEVLDKEQYKQYQAMQSEMKSEMKKKRKSK</sequence>
<reference evidence="1 2" key="1">
    <citation type="submission" date="2019-07" db="EMBL/GenBank/DDBJ databases">
        <title>Whole genome shotgun sequence of Chitinophaga cymbidii NBRC 109752.</title>
        <authorList>
            <person name="Hosoyama A."/>
            <person name="Uohara A."/>
            <person name="Ohji S."/>
            <person name="Ichikawa N."/>
        </authorList>
    </citation>
    <scope>NUCLEOTIDE SEQUENCE [LARGE SCALE GENOMIC DNA]</scope>
    <source>
        <strain evidence="1 2">NBRC 109752</strain>
    </source>
</reference>
<evidence type="ECO:0000313" key="2">
    <source>
        <dbReference type="Proteomes" id="UP000321436"/>
    </source>
</evidence>
<keyword evidence="2" id="KW-1185">Reference proteome</keyword>
<evidence type="ECO:0000313" key="1">
    <source>
        <dbReference type="EMBL" id="GEP94965.1"/>
    </source>
</evidence>
<gene>
    <name evidence="1" type="ORF">CCY01nite_12250</name>
</gene>
<comment type="caution">
    <text evidence="1">The sequence shown here is derived from an EMBL/GenBank/DDBJ whole genome shotgun (WGS) entry which is preliminary data.</text>
</comment>
<name>A0A512RGZ4_9BACT</name>
<accession>A0A512RGZ4</accession>
<dbReference type="AlphaFoldDB" id="A0A512RGZ4"/>
<organism evidence="1 2">
    <name type="scientific">Chitinophaga cymbidii</name>
    <dbReference type="NCBI Taxonomy" id="1096750"/>
    <lineage>
        <taxon>Bacteria</taxon>
        <taxon>Pseudomonadati</taxon>
        <taxon>Bacteroidota</taxon>
        <taxon>Chitinophagia</taxon>
        <taxon>Chitinophagales</taxon>
        <taxon>Chitinophagaceae</taxon>
        <taxon>Chitinophaga</taxon>
    </lineage>
</organism>
<dbReference type="Proteomes" id="UP000321436">
    <property type="component" value="Unassembled WGS sequence"/>
</dbReference>
<proteinExistence type="predicted"/>
<protein>
    <recommendedName>
        <fullName evidence="3">DUF4890 domain-containing protein</fullName>
    </recommendedName>
</protein>